<dbReference type="KEGG" id="als:DJ013_18030"/>
<dbReference type="SUPFAM" id="SSF55729">
    <property type="entry name" value="Acyl-CoA N-acyltransferases (Nat)"/>
    <property type="match status" value="1"/>
</dbReference>
<dbReference type="InterPro" id="IPR000182">
    <property type="entry name" value="GNAT_dom"/>
</dbReference>
<organism evidence="2 3">
    <name type="scientific">Arcticibacterium luteifluviistationis</name>
    <dbReference type="NCBI Taxonomy" id="1784714"/>
    <lineage>
        <taxon>Bacteria</taxon>
        <taxon>Pseudomonadati</taxon>
        <taxon>Bacteroidota</taxon>
        <taxon>Cytophagia</taxon>
        <taxon>Cytophagales</taxon>
        <taxon>Leadbetterellaceae</taxon>
        <taxon>Arcticibacterium</taxon>
    </lineage>
</organism>
<reference evidence="2 3" key="1">
    <citation type="submission" date="2018-05" db="EMBL/GenBank/DDBJ databases">
        <title>Complete genome sequence of Arcticibacterium luteifluviistationis SM1504T, a cytophagaceae bacterium isolated from Arctic surface seawater.</title>
        <authorList>
            <person name="Li Y."/>
            <person name="Qin Q.-L."/>
        </authorList>
    </citation>
    <scope>NUCLEOTIDE SEQUENCE [LARGE SCALE GENOMIC DNA]</scope>
    <source>
        <strain evidence="2 3">SM1504</strain>
    </source>
</reference>
<sequence length="194" mass="22412">MSSDRIRMSVQIVKAKTDEELKGILALQSANLRQNLSREEMEIQGFVTLEYDFDFLKVMPANNHHIIAKDGNKVVGYVLLMDRSTNHLMKEGASIFPIFHEIEFKGKRFGDTNYVSVGQVCVDKDYAGQGLMRRMYNIYRDSYKDVYDLAMTDVSSKNARSLNAHLKTGFEIVKTFDEPDAGEPWEIIIWDWRE</sequence>
<evidence type="ECO:0000259" key="1">
    <source>
        <dbReference type="PROSITE" id="PS51186"/>
    </source>
</evidence>
<feature type="domain" description="N-acetyltransferase" evidence="1">
    <location>
        <begin position="11"/>
        <end position="194"/>
    </location>
</feature>
<name>A0A2Z4GFZ0_9BACT</name>
<dbReference type="InterPro" id="IPR016181">
    <property type="entry name" value="Acyl_CoA_acyltransferase"/>
</dbReference>
<evidence type="ECO:0000313" key="3">
    <source>
        <dbReference type="Proteomes" id="UP000249873"/>
    </source>
</evidence>
<dbReference type="PROSITE" id="PS51186">
    <property type="entry name" value="GNAT"/>
    <property type="match status" value="1"/>
</dbReference>
<dbReference type="Proteomes" id="UP000249873">
    <property type="component" value="Chromosome"/>
</dbReference>
<keyword evidence="2" id="KW-0808">Transferase</keyword>
<dbReference type="Pfam" id="PF00583">
    <property type="entry name" value="Acetyltransf_1"/>
    <property type="match status" value="1"/>
</dbReference>
<keyword evidence="3" id="KW-1185">Reference proteome</keyword>
<protein>
    <submittedName>
        <fullName evidence="2">GNAT family N-acetyltransferase</fullName>
    </submittedName>
</protein>
<dbReference type="OrthoDB" id="5109343at2"/>
<dbReference type="Gene3D" id="3.40.630.30">
    <property type="match status" value="1"/>
</dbReference>
<dbReference type="EMBL" id="CP029480">
    <property type="protein sequence ID" value="AWV99965.1"/>
    <property type="molecule type" value="Genomic_DNA"/>
</dbReference>
<dbReference type="GO" id="GO:0016747">
    <property type="term" value="F:acyltransferase activity, transferring groups other than amino-acyl groups"/>
    <property type="evidence" value="ECO:0007669"/>
    <property type="project" value="InterPro"/>
</dbReference>
<evidence type="ECO:0000313" key="2">
    <source>
        <dbReference type="EMBL" id="AWV99965.1"/>
    </source>
</evidence>
<gene>
    <name evidence="2" type="ORF">DJ013_18030</name>
</gene>
<proteinExistence type="predicted"/>
<accession>A0A2Z4GFZ0</accession>
<dbReference type="AlphaFoldDB" id="A0A2Z4GFZ0"/>